<dbReference type="SUPFAM" id="SSF161098">
    <property type="entry name" value="MetI-like"/>
    <property type="match status" value="1"/>
</dbReference>
<evidence type="ECO:0000256" key="6">
    <source>
        <dbReference type="ARBA" id="ARBA00023136"/>
    </source>
</evidence>
<keyword evidence="10" id="KW-1185">Reference proteome</keyword>
<keyword evidence="5 7" id="KW-1133">Transmembrane helix</keyword>
<dbReference type="GO" id="GO:0055085">
    <property type="term" value="P:transmembrane transport"/>
    <property type="evidence" value="ECO:0007669"/>
    <property type="project" value="InterPro"/>
</dbReference>
<dbReference type="Pfam" id="PF00528">
    <property type="entry name" value="BPD_transp_1"/>
    <property type="match status" value="1"/>
</dbReference>
<gene>
    <name evidence="9" type="primary">dppC_1</name>
    <name evidence="9" type="ORF">VA7868_01392</name>
</gene>
<dbReference type="Proteomes" id="UP000184608">
    <property type="component" value="Unassembled WGS sequence"/>
</dbReference>
<feature type="domain" description="ABC transmembrane type-1" evidence="8">
    <location>
        <begin position="152"/>
        <end position="342"/>
    </location>
</feature>
<dbReference type="InterPro" id="IPR035906">
    <property type="entry name" value="MetI-like_sf"/>
</dbReference>
<keyword evidence="2 7" id="KW-0813">Transport</keyword>
<evidence type="ECO:0000259" key="8">
    <source>
        <dbReference type="PROSITE" id="PS50928"/>
    </source>
</evidence>
<dbReference type="CDD" id="cd06261">
    <property type="entry name" value="TM_PBP2"/>
    <property type="match status" value="1"/>
</dbReference>
<comment type="similarity">
    <text evidence="7">Belongs to the binding-protein-dependent transport system permease family.</text>
</comment>
<feature type="transmembrane region" description="Helical" evidence="7">
    <location>
        <begin position="37"/>
        <end position="57"/>
    </location>
</feature>
<evidence type="ECO:0000313" key="9">
    <source>
        <dbReference type="EMBL" id="SHI05125.1"/>
    </source>
</evidence>
<reference evidence="9 10" key="1">
    <citation type="submission" date="2016-11" db="EMBL/GenBank/DDBJ databases">
        <authorList>
            <person name="Jaros S."/>
            <person name="Januszkiewicz K."/>
            <person name="Wedrychowicz H."/>
        </authorList>
    </citation>
    <scope>NUCLEOTIDE SEQUENCE [LARGE SCALE GENOMIC DNA]</scope>
    <source>
        <strain evidence="9 10">CECT 7868</strain>
    </source>
</reference>
<evidence type="ECO:0000313" key="10">
    <source>
        <dbReference type="Proteomes" id="UP000184608"/>
    </source>
</evidence>
<evidence type="ECO:0000256" key="1">
    <source>
        <dbReference type="ARBA" id="ARBA00004651"/>
    </source>
</evidence>
<comment type="subcellular location">
    <subcellularLocation>
        <location evidence="1 7">Cell membrane</location>
        <topology evidence="1 7">Multi-pass membrane protein</topology>
    </subcellularLocation>
</comment>
<dbReference type="STRING" id="1216006.VA7868_01392"/>
<sequence length="354" mass="39370">MNSQTNELSLDAESTVSDAPARSLWRLGWQRLKKDKVGYISLFIVIFYLLLSLAGWMNLIGSDWREEIALPYAPPTFASWEKRGTEVKASSIQGVEQETLEADADDPLAALMAEADTNEDQYETETVQKADSLILGADGRGRDILQKTLKGTSVSVTVALFGSLCAIIIGTILGALAGYFGKWVDDLLMWFYSIFTSIPDMLLLLSFAVVFSRGIDTLIIIFGLTSWTYVFRIMRAEFMKHKDREYIQAADAIGAGHARKMFLHILPNVSHLLLVQFSILTVGMIKSEVVLSFLGFGVSITQTSWGSMLAEVPSELLQGYWWQMVTVTVFMSILVTAFSLLTDSMRDALDPKVK</sequence>
<name>A0A1M5XZ83_9VIBR</name>
<dbReference type="InterPro" id="IPR025966">
    <property type="entry name" value="OppC_N"/>
</dbReference>
<evidence type="ECO:0000256" key="4">
    <source>
        <dbReference type="ARBA" id="ARBA00022692"/>
    </source>
</evidence>
<protein>
    <submittedName>
        <fullName evidence="9">Dipeptide transport system permease protein DppC</fullName>
    </submittedName>
</protein>
<dbReference type="RefSeq" id="WP_084193273.1">
    <property type="nucleotide sequence ID" value="NZ_FQXZ01000014.1"/>
</dbReference>
<evidence type="ECO:0000256" key="2">
    <source>
        <dbReference type="ARBA" id="ARBA00022448"/>
    </source>
</evidence>
<dbReference type="Pfam" id="PF12911">
    <property type="entry name" value="OppC_N"/>
    <property type="match status" value="1"/>
</dbReference>
<feature type="transmembrane region" description="Helical" evidence="7">
    <location>
        <begin position="217"/>
        <end position="234"/>
    </location>
</feature>
<dbReference type="GO" id="GO:0005886">
    <property type="term" value="C:plasma membrane"/>
    <property type="evidence" value="ECO:0007669"/>
    <property type="project" value="UniProtKB-SubCell"/>
</dbReference>
<keyword evidence="4 7" id="KW-0812">Transmembrane</keyword>
<dbReference type="AlphaFoldDB" id="A0A1M5XZ83"/>
<dbReference type="InterPro" id="IPR050366">
    <property type="entry name" value="BP-dependent_transpt_permease"/>
</dbReference>
<dbReference type="PROSITE" id="PS50928">
    <property type="entry name" value="ABC_TM1"/>
    <property type="match status" value="1"/>
</dbReference>
<dbReference type="InterPro" id="IPR000515">
    <property type="entry name" value="MetI-like"/>
</dbReference>
<evidence type="ECO:0000256" key="7">
    <source>
        <dbReference type="RuleBase" id="RU363032"/>
    </source>
</evidence>
<evidence type="ECO:0000256" key="3">
    <source>
        <dbReference type="ARBA" id="ARBA00022475"/>
    </source>
</evidence>
<feature type="transmembrane region" description="Helical" evidence="7">
    <location>
        <begin position="187"/>
        <end position="211"/>
    </location>
</feature>
<accession>A0A1M5XZ83</accession>
<feature type="transmembrane region" description="Helical" evidence="7">
    <location>
        <begin position="158"/>
        <end position="180"/>
    </location>
</feature>
<proteinExistence type="inferred from homology"/>
<feature type="transmembrane region" description="Helical" evidence="7">
    <location>
        <begin position="320"/>
        <end position="342"/>
    </location>
</feature>
<dbReference type="PANTHER" id="PTHR43386">
    <property type="entry name" value="OLIGOPEPTIDE TRANSPORT SYSTEM PERMEASE PROTEIN APPC"/>
    <property type="match status" value="1"/>
</dbReference>
<dbReference type="EMBL" id="FQXZ01000014">
    <property type="protein sequence ID" value="SHI05125.1"/>
    <property type="molecule type" value="Genomic_DNA"/>
</dbReference>
<keyword evidence="3" id="KW-1003">Cell membrane</keyword>
<feature type="transmembrane region" description="Helical" evidence="7">
    <location>
        <begin position="269"/>
        <end position="300"/>
    </location>
</feature>
<keyword evidence="6 7" id="KW-0472">Membrane</keyword>
<dbReference type="PANTHER" id="PTHR43386:SF1">
    <property type="entry name" value="D,D-DIPEPTIDE TRANSPORT SYSTEM PERMEASE PROTEIN DDPC-RELATED"/>
    <property type="match status" value="1"/>
</dbReference>
<dbReference type="Gene3D" id="1.10.3720.10">
    <property type="entry name" value="MetI-like"/>
    <property type="match status" value="1"/>
</dbReference>
<organism evidence="9 10">
    <name type="scientific">Vibrio aerogenes CECT 7868</name>
    <dbReference type="NCBI Taxonomy" id="1216006"/>
    <lineage>
        <taxon>Bacteria</taxon>
        <taxon>Pseudomonadati</taxon>
        <taxon>Pseudomonadota</taxon>
        <taxon>Gammaproteobacteria</taxon>
        <taxon>Vibrionales</taxon>
        <taxon>Vibrionaceae</taxon>
        <taxon>Vibrio</taxon>
    </lineage>
</organism>
<evidence type="ECO:0000256" key="5">
    <source>
        <dbReference type="ARBA" id="ARBA00022989"/>
    </source>
</evidence>